<organism evidence="1 2">
    <name type="scientific">Legionella fallonii LLAP-10</name>
    <dbReference type="NCBI Taxonomy" id="1212491"/>
    <lineage>
        <taxon>Bacteria</taxon>
        <taxon>Pseudomonadati</taxon>
        <taxon>Pseudomonadota</taxon>
        <taxon>Gammaproteobacteria</taxon>
        <taxon>Legionellales</taxon>
        <taxon>Legionellaceae</taxon>
        <taxon>Legionella</taxon>
    </lineage>
</organism>
<sequence>MKTVNYIYHHMGIPTKEIREGEKYSSTFKMYTSGGQDSEFRIQYHRFEEGSPLHPLIQSIPHIAFKVDNIEEATRGKDVILGPYEPFVGFKVAMIIESGTPIEFIETQLSEEEIWNDSHENSVIYPDEGDSIK</sequence>
<evidence type="ECO:0000313" key="2">
    <source>
        <dbReference type="Proteomes" id="UP000032430"/>
    </source>
</evidence>
<proteinExistence type="predicted"/>
<name>A0A098G3W6_9GAMM</name>
<accession>A0A098G3W6</accession>
<gene>
    <name evidence="1" type="ORF">LFA_0730</name>
</gene>
<dbReference type="Proteomes" id="UP000032430">
    <property type="component" value="Chromosome I"/>
</dbReference>
<dbReference type="SUPFAM" id="SSF54593">
    <property type="entry name" value="Glyoxalase/Bleomycin resistance protein/Dihydroxybiphenyl dioxygenase"/>
    <property type="match status" value="1"/>
</dbReference>
<dbReference type="EMBL" id="LN614827">
    <property type="protein sequence ID" value="CEG56180.1"/>
    <property type="molecule type" value="Genomic_DNA"/>
</dbReference>
<dbReference type="STRING" id="1212491.LFA_0730"/>
<keyword evidence="2" id="KW-1185">Reference proteome</keyword>
<protein>
    <submittedName>
        <fullName evidence="1">Uncharacterized protein</fullName>
    </submittedName>
</protein>
<dbReference type="AlphaFoldDB" id="A0A098G3W6"/>
<dbReference type="OrthoDB" id="1986818at2"/>
<dbReference type="InterPro" id="IPR029068">
    <property type="entry name" value="Glyas_Bleomycin-R_OHBP_Dase"/>
</dbReference>
<reference evidence="2" key="1">
    <citation type="submission" date="2014-09" db="EMBL/GenBank/DDBJ databases">
        <authorList>
            <person name="Gomez-Valero L."/>
        </authorList>
    </citation>
    <scope>NUCLEOTIDE SEQUENCE [LARGE SCALE GENOMIC DNA]</scope>
    <source>
        <strain evidence="2">ATCC700992</strain>
    </source>
</reference>
<dbReference type="HOGENOM" id="CLU_139617_0_0_6"/>
<dbReference type="KEGG" id="lfa:LFA_0730"/>
<evidence type="ECO:0000313" key="1">
    <source>
        <dbReference type="EMBL" id="CEG56180.1"/>
    </source>
</evidence>
<dbReference type="RefSeq" id="WP_045094898.1">
    <property type="nucleotide sequence ID" value="NZ_LN614827.1"/>
</dbReference>